<keyword evidence="2" id="KW-1185">Reference proteome</keyword>
<organism evidence="1 2">
    <name type="scientific">Ferrovibrio xuzhouensis</name>
    <dbReference type="NCBI Taxonomy" id="1576914"/>
    <lineage>
        <taxon>Bacteria</taxon>
        <taxon>Pseudomonadati</taxon>
        <taxon>Pseudomonadota</taxon>
        <taxon>Alphaproteobacteria</taxon>
        <taxon>Rhodospirillales</taxon>
        <taxon>Rhodospirillaceae</taxon>
        <taxon>Ferrovibrio</taxon>
    </lineage>
</organism>
<evidence type="ECO:0000313" key="2">
    <source>
        <dbReference type="Proteomes" id="UP001595711"/>
    </source>
</evidence>
<name>A0ABV7VI72_9PROT</name>
<protein>
    <submittedName>
        <fullName evidence="1">Uncharacterized protein</fullName>
    </submittedName>
</protein>
<dbReference type="EMBL" id="JBHRYJ010000003">
    <property type="protein sequence ID" value="MFC3676757.1"/>
    <property type="molecule type" value="Genomic_DNA"/>
</dbReference>
<comment type="caution">
    <text evidence="1">The sequence shown here is derived from an EMBL/GenBank/DDBJ whole genome shotgun (WGS) entry which is preliminary data.</text>
</comment>
<proteinExistence type="predicted"/>
<gene>
    <name evidence="1" type="ORF">ACFOOQ_14465</name>
</gene>
<dbReference type="Proteomes" id="UP001595711">
    <property type="component" value="Unassembled WGS sequence"/>
</dbReference>
<accession>A0ABV7VI72</accession>
<sequence>MPLKTIRLELARHPDHPEGSNRHGYELQAPLQADGHLDEAAWHSLHRTVQMPVRRFWSGDEDRSGELVHTRHGWAFSYAPGEDDDEAVFRLDRHLFRPGEYITVTEPTGAAHTFRVVSVH</sequence>
<dbReference type="RefSeq" id="WP_379727893.1">
    <property type="nucleotide sequence ID" value="NZ_JBHRYJ010000003.1"/>
</dbReference>
<reference evidence="2" key="1">
    <citation type="journal article" date="2019" name="Int. J. Syst. Evol. Microbiol.">
        <title>The Global Catalogue of Microorganisms (GCM) 10K type strain sequencing project: providing services to taxonomists for standard genome sequencing and annotation.</title>
        <authorList>
            <consortium name="The Broad Institute Genomics Platform"/>
            <consortium name="The Broad Institute Genome Sequencing Center for Infectious Disease"/>
            <person name="Wu L."/>
            <person name="Ma J."/>
        </authorList>
    </citation>
    <scope>NUCLEOTIDE SEQUENCE [LARGE SCALE GENOMIC DNA]</scope>
    <source>
        <strain evidence="2">KCTC 42182</strain>
    </source>
</reference>
<evidence type="ECO:0000313" key="1">
    <source>
        <dbReference type="EMBL" id="MFC3676757.1"/>
    </source>
</evidence>